<dbReference type="PROSITE" id="PS51192">
    <property type="entry name" value="HELICASE_ATP_BIND_1"/>
    <property type="match status" value="1"/>
</dbReference>
<dbReference type="PROSITE" id="PS51194">
    <property type="entry name" value="HELICASE_CTER"/>
    <property type="match status" value="1"/>
</dbReference>
<dbReference type="SMART" id="SM00490">
    <property type="entry name" value="HELICc"/>
    <property type="match status" value="1"/>
</dbReference>
<evidence type="ECO:0000259" key="10">
    <source>
        <dbReference type="PROSITE" id="PS51192"/>
    </source>
</evidence>
<dbReference type="RefSeq" id="XP_004832242.1">
    <property type="nucleotide sequence ID" value="XM_004832185.1"/>
</dbReference>
<keyword evidence="6" id="KW-0694">RNA-binding</keyword>
<feature type="domain" description="Helicase C-terminal" evidence="11">
    <location>
        <begin position="102"/>
        <end position="269"/>
    </location>
</feature>
<evidence type="ECO:0000256" key="7">
    <source>
        <dbReference type="ARBA" id="ARBA00038041"/>
    </source>
</evidence>
<evidence type="ECO:0000313" key="12">
    <source>
        <dbReference type="EMBL" id="EKX72790.1"/>
    </source>
</evidence>
<dbReference type="Proteomes" id="UP000031512">
    <property type="component" value="Unassembled WGS sequence"/>
</dbReference>
<dbReference type="GO" id="GO:0003724">
    <property type="term" value="F:RNA helicase activity"/>
    <property type="evidence" value="ECO:0007669"/>
    <property type="project" value="UniProtKB-EC"/>
</dbReference>
<dbReference type="eggNOG" id="KOG0346">
    <property type="taxonomic scope" value="Eukaryota"/>
</dbReference>
<dbReference type="GO" id="GO:0005829">
    <property type="term" value="C:cytosol"/>
    <property type="evidence" value="ECO:0007669"/>
    <property type="project" value="TreeGrafter"/>
</dbReference>
<evidence type="ECO:0000256" key="1">
    <source>
        <dbReference type="ARBA" id="ARBA00012552"/>
    </source>
</evidence>
<dbReference type="InterPro" id="IPR050079">
    <property type="entry name" value="DEAD_box_RNA_helicase"/>
</dbReference>
<feature type="domain" description="Helicase ATP-binding" evidence="10">
    <location>
        <begin position="1"/>
        <end position="92"/>
    </location>
</feature>
<keyword evidence="2" id="KW-0547">Nucleotide-binding</keyword>
<dbReference type="STRING" id="1537102.L1LC26"/>
<comment type="similarity">
    <text evidence="7">Belongs to the DEAD box helicase family. DDX56/DBP9 subfamily.</text>
</comment>
<feature type="region of interest" description="Disordered" evidence="9">
    <location>
        <begin position="371"/>
        <end position="405"/>
    </location>
</feature>
<dbReference type="SUPFAM" id="SSF52540">
    <property type="entry name" value="P-loop containing nucleoside triphosphate hydrolases"/>
    <property type="match status" value="1"/>
</dbReference>
<dbReference type="GO" id="GO:0003723">
    <property type="term" value="F:RNA binding"/>
    <property type="evidence" value="ECO:0007669"/>
    <property type="project" value="UniProtKB-KW"/>
</dbReference>
<dbReference type="Pfam" id="PF00271">
    <property type="entry name" value="Helicase_C"/>
    <property type="match status" value="1"/>
</dbReference>
<evidence type="ECO:0000256" key="6">
    <source>
        <dbReference type="ARBA" id="ARBA00022884"/>
    </source>
</evidence>
<keyword evidence="13" id="KW-1185">Reference proteome</keyword>
<accession>L1LC26</accession>
<dbReference type="Gene3D" id="3.40.50.300">
    <property type="entry name" value="P-loop containing nucleotide triphosphate hydrolases"/>
    <property type="match status" value="2"/>
</dbReference>
<comment type="catalytic activity">
    <reaction evidence="8">
        <text>ATP + H2O = ADP + phosphate + H(+)</text>
        <dbReference type="Rhea" id="RHEA:13065"/>
        <dbReference type="ChEBI" id="CHEBI:15377"/>
        <dbReference type="ChEBI" id="CHEBI:15378"/>
        <dbReference type="ChEBI" id="CHEBI:30616"/>
        <dbReference type="ChEBI" id="CHEBI:43474"/>
        <dbReference type="ChEBI" id="CHEBI:456216"/>
        <dbReference type="EC" id="3.6.4.13"/>
    </reaction>
</comment>
<feature type="compositionally biased region" description="Basic residues" evidence="9">
    <location>
        <begin position="384"/>
        <end position="405"/>
    </location>
</feature>
<dbReference type="GO" id="GO:0005524">
    <property type="term" value="F:ATP binding"/>
    <property type="evidence" value="ECO:0007669"/>
    <property type="project" value="UniProtKB-KW"/>
</dbReference>
<proteinExistence type="inferred from homology"/>
<feature type="compositionally biased region" description="Basic and acidic residues" evidence="9">
    <location>
        <begin position="371"/>
        <end position="383"/>
    </location>
</feature>
<reference evidence="12 13" key="1">
    <citation type="journal article" date="2012" name="BMC Genomics">
        <title>Comparative genomic analysis and phylogenetic position of Theileria equi.</title>
        <authorList>
            <person name="Kappmeyer L.S."/>
            <person name="Thiagarajan M."/>
            <person name="Herndon D.R."/>
            <person name="Ramsay J.D."/>
            <person name="Caler E."/>
            <person name="Djikeng A."/>
            <person name="Gillespie J.J."/>
            <person name="Lau A.O."/>
            <person name="Roalson E.H."/>
            <person name="Silva J.C."/>
            <person name="Silva M.G."/>
            <person name="Suarez C.E."/>
            <person name="Ueti M.W."/>
            <person name="Nene V.M."/>
            <person name="Mealey R.H."/>
            <person name="Knowles D.P."/>
            <person name="Brayton K.A."/>
        </authorList>
    </citation>
    <scope>NUCLEOTIDE SEQUENCE [LARGE SCALE GENOMIC DNA]</scope>
    <source>
        <strain evidence="12 13">WA</strain>
    </source>
</reference>
<dbReference type="InterPro" id="IPR014001">
    <property type="entry name" value="Helicase_ATP-bd"/>
</dbReference>
<organism evidence="12 13">
    <name type="scientific">Theileria equi strain WA</name>
    <dbReference type="NCBI Taxonomy" id="1537102"/>
    <lineage>
        <taxon>Eukaryota</taxon>
        <taxon>Sar</taxon>
        <taxon>Alveolata</taxon>
        <taxon>Apicomplexa</taxon>
        <taxon>Aconoidasida</taxon>
        <taxon>Piroplasmida</taxon>
        <taxon>Theileriidae</taxon>
        <taxon>Theileria</taxon>
    </lineage>
</organism>
<keyword evidence="4 12" id="KW-0347">Helicase</keyword>
<dbReference type="InterPro" id="IPR001650">
    <property type="entry name" value="Helicase_C-like"/>
</dbReference>
<dbReference type="CDD" id="cd18787">
    <property type="entry name" value="SF2_C_DEAD"/>
    <property type="match status" value="1"/>
</dbReference>
<sequence>MLSAEFPASNIVITKPVHAVEICDSLSKLQYLLVDEADLLFEFGYKKETMKFAEALRVKCTPKRFQAVLLSATMDKEVEELANMLLYKPEYIEVARDVDMGTIKEYYIEVPEDDRPLMLYTLIKMETLPSSRIIFVNSNQRGYFLYCLLRKLYIDSKVLSKLLSPKLRMSIIQSFNQGMIDTLIVVDTEETLSRGIDFKSVKCVINYDEPESLDSYIHRIGRGGRLTDSVAILMCKEAVSRTLDEGAGDSENPTYDSPMEAIFSERSLEKLGIEASSLVPLKYRIEDASKVVTPKLIEIAKMQAVRQSALHEDEFIAKVTSRDAQMLKEVLKTDNELLKADKKHLDYIPKYIMDEGLRKDVEGVRRITGAKKNDFVKKPEKPSKPKKTKKKFTKKKLPHFKRKKK</sequence>
<dbReference type="VEuPathDB" id="PiroplasmaDB:BEWA_013490"/>
<protein>
    <recommendedName>
        <fullName evidence="1">RNA helicase</fullName>
        <ecNumber evidence="1">3.6.4.13</ecNumber>
    </recommendedName>
</protein>
<evidence type="ECO:0000313" key="13">
    <source>
        <dbReference type="Proteomes" id="UP000031512"/>
    </source>
</evidence>
<keyword evidence="3" id="KW-0378">Hydrolase</keyword>
<evidence type="ECO:0000256" key="2">
    <source>
        <dbReference type="ARBA" id="ARBA00022741"/>
    </source>
</evidence>
<dbReference type="InterPro" id="IPR011545">
    <property type="entry name" value="DEAD/DEAH_box_helicase_dom"/>
</dbReference>
<dbReference type="PANTHER" id="PTHR47959:SF21">
    <property type="entry name" value="DEAD-BOX HELICASE 56"/>
    <property type="match status" value="1"/>
</dbReference>
<dbReference type="Pfam" id="PF00270">
    <property type="entry name" value="DEAD"/>
    <property type="match status" value="1"/>
</dbReference>
<dbReference type="AlphaFoldDB" id="L1LC26"/>
<evidence type="ECO:0000256" key="8">
    <source>
        <dbReference type="ARBA" id="ARBA00047984"/>
    </source>
</evidence>
<comment type="caution">
    <text evidence="12">The sequence shown here is derived from an EMBL/GenBank/DDBJ whole genome shotgun (WGS) entry which is preliminary data.</text>
</comment>
<dbReference type="OrthoDB" id="1191041at2759"/>
<evidence type="ECO:0000259" key="11">
    <source>
        <dbReference type="PROSITE" id="PS51194"/>
    </source>
</evidence>
<dbReference type="GeneID" id="15804425"/>
<dbReference type="GO" id="GO:0016787">
    <property type="term" value="F:hydrolase activity"/>
    <property type="evidence" value="ECO:0007669"/>
    <property type="project" value="UniProtKB-KW"/>
</dbReference>
<dbReference type="KEGG" id="beq:BEWA_013490"/>
<dbReference type="EMBL" id="ACOU01000004">
    <property type="protein sequence ID" value="EKX72790.1"/>
    <property type="molecule type" value="Genomic_DNA"/>
</dbReference>
<evidence type="ECO:0000256" key="3">
    <source>
        <dbReference type="ARBA" id="ARBA00022801"/>
    </source>
</evidence>
<gene>
    <name evidence="12" type="ORF">BEWA_013490</name>
</gene>
<evidence type="ECO:0000256" key="4">
    <source>
        <dbReference type="ARBA" id="ARBA00022806"/>
    </source>
</evidence>
<keyword evidence="5" id="KW-0067">ATP-binding</keyword>
<dbReference type="EC" id="3.6.4.13" evidence="1"/>
<dbReference type="InterPro" id="IPR027417">
    <property type="entry name" value="P-loop_NTPase"/>
</dbReference>
<dbReference type="PANTHER" id="PTHR47959">
    <property type="entry name" value="ATP-DEPENDENT RNA HELICASE RHLE-RELATED"/>
    <property type="match status" value="1"/>
</dbReference>
<name>L1LC26_THEEQ</name>
<evidence type="ECO:0000256" key="5">
    <source>
        <dbReference type="ARBA" id="ARBA00022840"/>
    </source>
</evidence>
<evidence type="ECO:0000256" key="9">
    <source>
        <dbReference type="SAM" id="MobiDB-lite"/>
    </source>
</evidence>